<gene>
    <name evidence="2" type="ORF">C791_7403</name>
</gene>
<reference evidence="2 3" key="1">
    <citation type="submission" date="2012-10" db="EMBL/GenBank/DDBJ databases">
        <title>Genome assembly of Amycolatopsis azurea DSM 43854.</title>
        <authorList>
            <person name="Khatri I."/>
            <person name="Kaur I."/>
            <person name="Subramanian S."/>
            <person name="Mayilraj S."/>
        </authorList>
    </citation>
    <scope>NUCLEOTIDE SEQUENCE [LARGE SCALE GENOMIC DNA]</scope>
    <source>
        <strain evidence="2 3">DSM 43854</strain>
    </source>
</reference>
<dbReference type="InterPro" id="IPR011600">
    <property type="entry name" value="Pept_C14_caspase"/>
</dbReference>
<feature type="domain" description="Peptidase C14 caspase" evidence="1">
    <location>
        <begin position="33"/>
        <end position="120"/>
    </location>
</feature>
<dbReference type="GO" id="GO:0006508">
    <property type="term" value="P:proteolysis"/>
    <property type="evidence" value="ECO:0007669"/>
    <property type="project" value="InterPro"/>
</dbReference>
<comment type="caution">
    <text evidence="2">The sequence shown here is derived from an EMBL/GenBank/DDBJ whole genome shotgun (WGS) entry which is preliminary data.</text>
</comment>
<sequence length="183" mass="19305">MSNNVTTLASALTNPDYGGFAADHCAIVSNPANVRAMYRRLRQSANLATDTLLVYFAGHGLLGPVKQDLYLALPDTDIGELEVSALPFDIVRQIFLNSKAKNRILILDCCFSGRAVHDVMATKTDAVLGQAEIAGTYTLASVPGNALSLAPAGEQFTVFTGVLLDLLNEGIPAGPELLSLGTV</sequence>
<evidence type="ECO:0000313" key="3">
    <source>
        <dbReference type="Proteomes" id="UP000014137"/>
    </source>
</evidence>
<proteinExistence type="predicted"/>
<evidence type="ECO:0000259" key="1">
    <source>
        <dbReference type="Pfam" id="PF00656"/>
    </source>
</evidence>
<dbReference type="InterPro" id="IPR029030">
    <property type="entry name" value="Caspase-like_dom_sf"/>
</dbReference>
<dbReference type="Pfam" id="PF00656">
    <property type="entry name" value="Peptidase_C14"/>
    <property type="match status" value="1"/>
</dbReference>
<protein>
    <submittedName>
        <fullName evidence="2">Putative WD-40 repeat protein</fullName>
    </submittedName>
</protein>
<dbReference type="AlphaFoldDB" id="M2PG21"/>
<dbReference type="GO" id="GO:0004197">
    <property type="term" value="F:cysteine-type endopeptidase activity"/>
    <property type="evidence" value="ECO:0007669"/>
    <property type="project" value="InterPro"/>
</dbReference>
<accession>M2PG21</accession>
<dbReference type="NCBIfam" id="NF047832">
    <property type="entry name" value="caspase_w_EACC1"/>
    <property type="match status" value="1"/>
</dbReference>
<organism evidence="2 3">
    <name type="scientific">Amycolatopsis azurea DSM 43854</name>
    <dbReference type="NCBI Taxonomy" id="1238180"/>
    <lineage>
        <taxon>Bacteria</taxon>
        <taxon>Bacillati</taxon>
        <taxon>Actinomycetota</taxon>
        <taxon>Actinomycetes</taxon>
        <taxon>Pseudonocardiales</taxon>
        <taxon>Pseudonocardiaceae</taxon>
        <taxon>Amycolatopsis</taxon>
    </lineage>
</organism>
<dbReference type="Gene3D" id="3.40.50.1460">
    <property type="match status" value="1"/>
</dbReference>
<dbReference type="EMBL" id="ANMG01000077">
    <property type="protein sequence ID" value="EMD23313.1"/>
    <property type="molecule type" value="Genomic_DNA"/>
</dbReference>
<dbReference type="PATRIC" id="fig|1238180.3.peg.7005"/>
<dbReference type="SUPFAM" id="SSF52129">
    <property type="entry name" value="Caspase-like"/>
    <property type="match status" value="1"/>
</dbReference>
<name>M2PG21_9PSEU</name>
<dbReference type="Proteomes" id="UP000014137">
    <property type="component" value="Unassembled WGS sequence"/>
</dbReference>
<evidence type="ECO:0000313" key="2">
    <source>
        <dbReference type="EMBL" id="EMD23313.1"/>
    </source>
</evidence>